<dbReference type="AlphaFoldDB" id="A0A314XSK4"/>
<proteinExistence type="predicted"/>
<sequence length="62" mass="7077">MSRKVLSPRANPKGKKTKEEKSFKRRSKYFLVAQLVSVVLFVTLMARADDAEIELDGDEGYE</sequence>
<reference evidence="2 3" key="1">
    <citation type="submission" date="2018-02" db="EMBL/GenBank/DDBJ databases">
        <title>Draft genome of wild Prunus yedoensis var. nudiflora.</title>
        <authorList>
            <person name="Baek S."/>
            <person name="Kim J.-H."/>
            <person name="Choi K."/>
            <person name="Kim G.-B."/>
            <person name="Cho A."/>
            <person name="Jang H."/>
            <person name="Shin C.-H."/>
            <person name="Yu H.-J."/>
            <person name="Mun J.-H."/>
        </authorList>
    </citation>
    <scope>NUCLEOTIDE SEQUENCE [LARGE SCALE GENOMIC DNA]</scope>
    <source>
        <strain evidence="3">cv. Jeju island</strain>
        <tissue evidence="2">Leaf</tissue>
    </source>
</reference>
<evidence type="ECO:0000313" key="2">
    <source>
        <dbReference type="EMBL" id="PQP94127.1"/>
    </source>
</evidence>
<feature type="region of interest" description="Disordered" evidence="1">
    <location>
        <begin position="1"/>
        <end position="23"/>
    </location>
</feature>
<name>A0A314XSK4_PRUYE</name>
<dbReference type="OrthoDB" id="5835136at2759"/>
<evidence type="ECO:0000313" key="3">
    <source>
        <dbReference type="Proteomes" id="UP000250321"/>
    </source>
</evidence>
<dbReference type="STRING" id="2094558.A0A314XSK4"/>
<gene>
    <name evidence="2" type="ORF">Pyn_34840</name>
</gene>
<dbReference type="Proteomes" id="UP000250321">
    <property type="component" value="Unassembled WGS sequence"/>
</dbReference>
<dbReference type="EMBL" id="PJQY01002384">
    <property type="protein sequence ID" value="PQP94127.1"/>
    <property type="molecule type" value="Genomic_DNA"/>
</dbReference>
<keyword evidence="3" id="KW-1185">Reference proteome</keyword>
<accession>A0A314XSK4</accession>
<organism evidence="2 3">
    <name type="scientific">Prunus yedoensis var. nudiflora</name>
    <dbReference type="NCBI Taxonomy" id="2094558"/>
    <lineage>
        <taxon>Eukaryota</taxon>
        <taxon>Viridiplantae</taxon>
        <taxon>Streptophyta</taxon>
        <taxon>Embryophyta</taxon>
        <taxon>Tracheophyta</taxon>
        <taxon>Spermatophyta</taxon>
        <taxon>Magnoliopsida</taxon>
        <taxon>eudicotyledons</taxon>
        <taxon>Gunneridae</taxon>
        <taxon>Pentapetalae</taxon>
        <taxon>rosids</taxon>
        <taxon>fabids</taxon>
        <taxon>Rosales</taxon>
        <taxon>Rosaceae</taxon>
        <taxon>Amygdaloideae</taxon>
        <taxon>Amygdaleae</taxon>
        <taxon>Prunus</taxon>
    </lineage>
</organism>
<protein>
    <submittedName>
        <fullName evidence="2">Mitochondrial outer membrane import complex protein METAXIN</fullName>
    </submittedName>
</protein>
<evidence type="ECO:0000256" key="1">
    <source>
        <dbReference type="SAM" id="MobiDB-lite"/>
    </source>
</evidence>
<comment type="caution">
    <text evidence="2">The sequence shown here is derived from an EMBL/GenBank/DDBJ whole genome shotgun (WGS) entry which is preliminary data.</text>
</comment>